<sequence>MHDEPTGPITGAHRLSPGQERKLVDYLEEHLLNITRNYKKRSHPSSTLPSLASYLAAVHPLLVLILQIPPAEPSASLRTSLLLRLTGEVLGSITGYRPDIDTLPQLLQWLDELDRGWLAVLRGQAWNPASHSGIDIGVPSQTAGNGSDAAGRGRPRPSTSQTDRTRLRSILIDGTNQMEEWLADIDSVDENYQAALETMDMQRGFNDLFAQTLGEMGSLDGSMPIDSQRMVGTC</sequence>
<dbReference type="Proteomes" id="UP000076727">
    <property type="component" value="Unassembled WGS sequence"/>
</dbReference>
<accession>A0A165TWZ3</accession>
<name>A0A165TWZ3_9APHY</name>
<reference evidence="2 3" key="1">
    <citation type="journal article" date="2016" name="Mol. Biol. Evol.">
        <title>Comparative Genomics of Early-Diverging Mushroom-Forming Fungi Provides Insights into the Origins of Lignocellulose Decay Capabilities.</title>
        <authorList>
            <person name="Nagy L.G."/>
            <person name="Riley R."/>
            <person name="Tritt A."/>
            <person name="Adam C."/>
            <person name="Daum C."/>
            <person name="Floudas D."/>
            <person name="Sun H."/>
            <person name="Yadav J.S."/>
            <person name="Pangilinan J."/>
            <person name="Larsson K.H."/>
            <person name="Matsuura K."/>
            <person name="Barry K."/>
            <person name="Labutti K."/>
            <person name="Kuo R."/>
            <person name="Ohm R.A."/>
            <person name="Bhattacharya S.S."/>
            <person name="Shirouzu T."/>
            <person name="Yoshinaga Y."/>
            <person name="Martin F.M."/>
            <person name="Grigoriev I.V."/>
            <person name="Hibbett D.S."/>
        </authorList>
    </citation>
    <scope>NUCLEOTIDE SEQUENCE [LARGE SCALE GENOMIC DNA]</scope>
    <source>
        <strain evidence="2 3">L-15889</strain>
    </source>
</reference>
<evidence type="ECO:0000313" key="2">
    <source>
        <dbReference type="EMBL" id="KZT74076.1"/>
    </source>
</evidence>
<gene>
    <name evidence="2" type="ORF">DAEQUDRAFT_702285</name>
</gene>
<dbReference type="EMBL" id="KV429034">
    <property type="protein sequence ID" value="KZT74076.1"/>
    <property type="molecule type" value="Genomic_DNA"/>
</dbReference>
<keyword evidence="3" id="KW-1185">Reference proteome</keyword>
<proteinExistence type="predicted"/>
<dbReference type="AlphaFoldDB" id="A0A165TWZ3"/>
<evidence type="ECO:0000256" key="1">
    <source>
        <dbReference type="SAM" id="MobiDB-lite"/>
    </source>
</evidence>
<organism evidence="2 3">
    <name type="scientific">Daedalea quercina L-15889</name>
    <dbReference type="NCBI Taxonomy" id="1314783"/>
    <lineage>
        <taxon>Eukaryota</taxon>
        <taxon>Fungi</taxon>
        <taxon>Dikarya</taxon>
        <taxon>Basidiomycota</taxon>
        <taxon>Agaricomycotina</taxon>
        <taxon>Agaricomycetes</taxon>
        <taxon>Polyporales</taxon>
        <taxon>Fomitopsis</taxon>
    </lineage>
</organism>
<dbReference type="OrthoDB" id="2574879at2759"/>
<evidence type="ECO:0000313" key="3">
    <source>
        <dbReference type="Proteomes" id="UP000076727"/>
    </source>
</evidence>
<feature type="region of interest" description="Disordered" evidence="1">
    <location>
        <begin position="132"/>
        <end position="166"/>
    </location>
</feature>
<protein>
    <submittedName>
        <fullName evidence="2">Uncharacterized protein</fullName>
    </submittedName>
</protein>